<evidence type="ECO:0000313" key="10">
    <source>
        <dbReference type="EMBL" id="CAB4943326.1"/>
    </source>
</evidence>
<dbReference type="CDD" id="cd08946">
    <property type="entry name" value="SDR_e"/>
    <property type="match status" value="1"/>
</dbReference>
<evidence type="ECO:0000313" key="7">
    <source>
        <dbReference type="EMBL" id="CAB4707915.1"/>
    </source>
</evidence>
<dbReference type="EMBL" id="CAEZXY010000034">
    <property type="protein sequence ID" value="CAB4707915.1"/>
    <property type="molecule type" value="Genomic_DNA"/>
</dbReference>
<dbReference type="EMBL" id="CAESAL010000003">
    <property type="protein sequence ID" value="CAB4330686.1"/>
    <property type="molecule type" value="Genomic_DNA"/>
</dbReference>
<dbReference type="EMBL" id="CAFAAD010000005">
    <property type="protein sequence ID" value="CAB4781425.1"/>
    <property type="molecule type" value="Genomic_DNA"/>
</dbReference>
<dbReference type="EMBL" id="CAFBRD010000020">
    <property type="protein sequence ID" value="CAB5075692.1"/>
    <property type="molecule type" value="Genomic_DNA"/>
</dbReference>
<dbReference type="PANTHER" id="PTHR43000">
    <property type="entry name" value="DTDP-D-GLUCOSE 4,6-DEHYDRATASE-RELATED"/>
    <property type="match status" value="1"/>
</dbReference>
<evidence type="ECO:0000256" key="1">
    <source>
        <dbReference type="ARBA" id="ARBA00007637"/>
    </source>
</evidence>
<sequence>MTTAPLTGAKILLTGVTGQVAGPLARNLVAAGNTVYGTSRFADADARAKVEADGIIPIAIDLETASFDEIPDGLDYVINMAVAKSNDFDRDLAANAEGVALLIERVKGVKAFFHCSSCAVYEPNGHVSHVETDDLGDNHRAMGFMTTYSISKIAAESAVKYASKRFGVPAVIARLDVPYGPGHGWPQMMVTLAQMGIPTTISADAPNTHCFLHDRDIIGSLPYLLEKADVPPPIYNWCAPELVSIEDWTAELTKLTGVEIPLLVSEQCIPPNPVDPSKLLGLGWTPTVEWREGFREMAQNCFPDLFKG</sequence>
<evidence type="ECO:0000313" key="12">
    <source>
        <dbReference type="EMBL" id="CAB5075692.1"/>
    </source>
</evidence>
<evidence type="ECO:0000313" key="8">
    <source>
        <dbReference type="EMBL" id="CAB4781425.1"/>
    </source>
</evidence>
<dbReference type="AlphaFoldDB" id="A0A6J5YLU9"/>
<gene>
    <name evidence="5" type="ORF">UFOPK1762_00165</name>
    <name evidence="6" type="ORF">UFOPK1906_00420</name>
    <name evidence="7" type="ORF">UFOPK2624_00924</name>
    <name evidence="8" type="ORF">UFOPK2969_00116</name>
    <name evidence="9" type="ORF">UFOPK3010_01534</name>
    <name evidence="3" type="ORF">UFOPK3331_00150</name>
    <name evidence="10" type="ORF">UFOPK3785_00348</name>
    <name evidence="11" type="ORF">UFOPK3927_00918</name>
    <name evidence="4" type="ORF">UFOPK4201_00707</name>
    <name evidence="12" type="ORF">UFOPK4371_00555</name>
</gene>
<proteinExistence type="inferred from homology"/>
<dbReference type="EMBL" id="CAFBNJ010000011">
    <property type="protein sequence ID" value="CAB4943326.1"/>
    <property type="molecule type" value="Genomic_DNA"/>
</dbReference>
<organism evidence="3">
    <name type="scientific">freshwater metagenome</name>
    <dbReference type="NCBI Taxonomy" id="449393"/>
    <lineage>
        <taxon>unclassified sequences</taxon>
        <taxon>metagenomes</taxon>
        <taxon>ecological metagenomes</taxon>
    </lineage>
</organism>
<evidence type="ECO:0000313" key="11">
    <source>
        <dbReference type="EMBL" id="CAB4984528.1"/>
    </source>
</evidence>
<dbReference type="EMBL" id="CAEZTY010000003">
    <property type="protein sequence ID" value="CAB4575798.1"/>
    <property type="molecule type" value="Genomic_DNA"/>
</dbReference>
<dbReference type="SUPFAM" id="SSF51735">
    <property type="entry name" value="NAD(P)-binding Rossmann-fold domains"/>
    <property type="match status" value="1"/>
</dbReference>
<dbReference type="Gene3D" id="3.40.50.720">
    <property type="entry name" value="NAD(P)-binding Rossmann-like Domain"/>
    <property type="match status" value="1"/>
</dbReference>
<comment type="similarity">
    <text evidence="1">Belongs to the NAD(P)-dependent epimerase/dehydratase family.</text>
</comment>
<feature type="domain" description="NAD-dependent epimerase/dehydratase" evidence="2">
    <location>
        <begin position="11"/>
        <end position="236"/>
    </location>
</feature>
<dbReference type="EMBL" id="CAFBOK010000094">
    <property type="protein sequence ID" value="CAB4984528.1"/>
    <property type="molecule type" value="Genomic_DNA"/>
</dbReference>
<evidence type="ECO:0000313" key="5">
    <source>
        <dbReference type="EMBL" id="CAB4575798.1"/>
    </source>
</evidence>
<accession>A0A6J5YLU9</accession>
<evidence type="ECO:0000313" key="6">
    <source>
        <dbReference type="EMBL" id="CAB4616599.1"/>
    </source>
</evidence>
<evidence type="ECO:0000259" key="2">
    <source>
        <dbReference type="Pfam" id="PF01370"/>
    </source>
</evidence>
<dbReference type="InterPro" id="IPR036291">
    <property type="entry name" value="NAD(P)-bd_dom_sf"/>
</dbReference>
<protein>
    <submittedName>
        <fullName evidence="3">Unannotated protein</fullName>
    </submittedName>
</protein>
<dbReference type="InterPro" id="IPR001509">
    <property type="entry name" value="Epimerase_deHydtase"/>
</dbReference>
<dbReference type="EMBL" id="CAFAAM010000268">
    <property type="protein sequence ID" value="CAB4817189.1"/>
    <property type="molecule type" value="Genomic_DNA"/>
</dbReference>
<evidence type="ECO:0000313" key="9">
    <source>
        <dbReference type="EMBL" id="CAB4817189.1"/>
    </source>
</evidence>
<name>A0A6J5YLU9_9ZZZZ</name>
<dbReference type="Pfam" id="PF01370">
    <property type="entry name" value="Epimerase"/>
    <property type="match status" value="1"/>
</dbReference>
<dbReference type="EMBL" id="CAEZVC010000015">
    <property type="protein sequence ID" value="CAB4616599.1"/>
    <property type="molecule type" value="Genomic_DNA"/>
</dbReference>
<evidence type="ECO:0000313" key="4">
    <source>
        <dbReference type="EMBL" id="CAB4371248.1"/>
    </source>
</evidence>
<evidence type="ECO:0000313" key="3">
    <source>
        <dbReference type="EMBL" id="CAB4330686.1"/>
    </source>
</evidence>
<dbReference type="EMBL" id="CAEUNJ010000023">
    <property type="protein sequence ID" value="CAB4371248.1"/>
    <property type="molecule type" value="Genomic_DNA"/>
</dbReference>
<reference evidence="3" key="1">
    <citation type="submission" date="2020-05" db="EMBL/GenBank/DDBJ databases">
        <authorList>
            <person name="Chiriac C."/>
            <person name="Salcher M."/>
            <person name="Ghai R."/>
            <person name="Kavagutti S V."/>
        </authorList>
    </citation>
    <scope>NUCLEOTIDE SEQUENCE</scope>
</reference>